<protein>
    <submittedName>
        <fullName evidence="1">Uncharacterized protein</fullName>
    </submittedName>
</protein>
<reference evidence="1 2" key="1">
    <citation type="submission" date="2014-04" db="EMBL/GenBank/DDBJ databases">
        <authorList>
            <consortium name="DOE Joint Genome Institute"/>
            <person name="Kuo A."/>
            <person name="Tarkka M."/>
            <person name="Buscot F."/>
            <person name="Kohler A."/>
            <person name="Nagy L.G."/>
            <person name="Floudas D."/>
            <person name="Copeland A."/>
            <person name="Barry K.W."/>
            <person name="Cichocki N."/>
            <person name="Veneault-Fourrey C."/>
            <person name="LaButti K."/>
            <person name="Lindquist E.A."/>
            <person name="Lipzen A."/>
            <person name="Lundell T."/>
            <person name="Morin E."/>
            <person name="Murat C."/>
            <person name="Sun H."/>
            <person name="Tunlid A."/>
            <person name="Henrissat B."/>
            <person name="Grigoriev I.V."/>
            <person name="Hibbett D.S."/>
            <person name="Martin F."/>
            <person name="Nordberg H.P."/>
            <person name="Cantor M.N."/>
            <person name="Hua S.X."/>
        </authorList>
    </citation>
    <scope>NUCLEOTIDE SEQUENCE [LARGE SCALE GENOMIC DNA]</scope>
    <source>
        <strain evidence="1 2">F 1598</strain>
    </source>
</reference>
<name>A0A0C3C197_PILCF</name>
<keyword evidence="2" id="KW-1185">Reference proteome</keyword>
<dbReference type="InParanoid" id="A0A0C3C197"/>
<proteinExistence type="predicted"/>
<evidence type="ECO:0000313" key="2">
    <source>
        <dbReference type="Proteomes" id="UP000054166"/>
    </source>
</evidence>
<dbReference type="OrthoDB" id="2748701at2759"/>
<dbReference type="Proteomes" id="UP000054166">
    <property type="component" value="Unassembled WGS sequence"/>
</dbReference>
<accession>A0A0C3C197</accession>
<evidence type="ECO:0000313" key="1">
    <source>
        <dbReference type="EMBL" id="KIM83367.1"/>
    </source>
</evidence>
<dbReference type="AlphaFoldDB" id="A0A0C3C197"/>
<gene>
    <name evidence="1" type="ORF">PILCRDRAFT_819603</name>
</gene>
<dbReference type="HOGENOM" id="CLU_2655356_0_0_1"/>
<organism evidence="1 2">
    <name type="scientific">Piloderma croceum (strain F 1598)</name>
    <dbReference type="NCBI Taxonomy" id="765440"/>
    <lineage>
        <taxon>Eukaryota</taxon>
        <taxon>Fungi</taxon>
        <taxon>Dikarya</taxon>
        <taxon>Basidiomycota</taxon>
        <taxon>Agaricomycotina</taxon>
        <taxon>Agaricomycetes</taxon>
        <taxon>Agaricomycetidae</taxon>
        <taxon>Atheliales</taxon>
        <taxon>Atheliaceae</taxon>
        <taxon>Piloderma</taxon>
    </lineage>
</organism>
<dbReference type="EMBL" id="KN832991">
    <property type="protein sequence ID" value="KIM83367.1"/>
    <property type="molecule type" value="Genomic_DNA"/>
</dbReference>
<sequence>MGRSLSLVSRYIHNASSPVKHQSVVVRGLHQTLALASTGKHKRVTVLQLVVLEYGWAAFAHLVQARSVRTACIITL</sequence>
<reference evidence="2" key="2">
    <citation type="submission" date="2015-01" db="EMBL/GenBank/DDBJ databases">
        <title>Evolutionary Origins and Diversification of the Mycorrhizal Mutualists.</title>
        <authorList>
            <consortium name="DOE Joint Genome Institute"/>
            <consortium name="Mycorrhizal Genomics Consortium"/>
            <person name="Kohler A."/>
            <person name="Kuo A."/>
            <person name="Nagy L.G."/>
            <person name="Floudas D."/>
            <person name="Copeland A."/>
            <person name="Barry K.W."/>
            <person name="Cichocki N."/>
            <person name="Veneault-Fourrey C."/>
            <person name="LaButti K."/>
            <person name="Lindquist E.A."/>
            <person name="Lipzen A."/>
            <person name="Lundell T."/>
            <person name="Morin E."/>
            <person name="Murat C."/>
            <person name="Riley R."/>
            <person name="Ohm R."/>
            <person name="Sun H."/>
            <person name="Tunlid A."/>
            <person name="Henrissat B."/>
            <person name="Grigoriev I.V."/>
            <person name="Hibbett D.S."/>
            <person name="Martin F."/>
        </authorList>
    </citation>
    <scope>NUCLEOTIDE SEQUENCE [LARGE SCALE GENOMIC DNA]</scope>
    <source>
        <strain evidence="2">F 1598</strain>
    </source>
</reference>